<keyword evidence="2" id="KW-1185">Reference proteome</keyword>
<dbReference type="Proteomes" id="UP000613030">
    <property type="component" value="Unassembled WGS sequence"/>
</dbReference>
<gene>
    <name evidence="1" type="ORF">JI741_11865</name>
</gene>
<sequence length="181" mass="20626">MKIIIAAIVTTLCSLQDPPVYYPLAPGSSWVYKTPDGSFEDIINEQKFTHHKIDYLQNTRKYSDGTVDITYFRIAKNGAVYYLDNKSFLETLEIPSNPKIAFRWTSADDKWQYEIIEVGAALKTPAHIFKNCIAIKAHSNSKDGMTYINYYSKGIGFVGSKVDGKLIAYLTRWLPKPRRVT</sequence>
<dbReference type="EMBL" id="JAERRB010000003">
    <property type="protein sequence ID" value="MBL0741920.1"/>
    <property type="molecule type" value="Genomic_DNA"/>
</dbReference>
<evidence type="ECO:0000313" key="2">
    <source>
        <dbReference type="Proteomes" id="UP000613030"/>
    </source>
</evidence>
<accession>A0ABS1KRF3</accession>
<evidence type="ECO:0000313" key="1">
    <source>
        <dbReference type="EMBL" id="MBL0741920.1"/>
    </source>
</evidence>
<reference evidence="1 2" key="1">
    <citation type="submission" date="2021-01" db="EMBL/GenBank/DDBJ databases">
        <title>Chryseolinea sp. Jin1 Genome sequencing and assembly.</title>
        <authorList>
            <person name="Kim I."/>
        </authorList>
    </citation>
    <scope>NUCLEOTIDE SEQUENCE [LARGE SCALE GENOMIC DNA]</scope>
    <source>
        <strain evidence="1 2">Jin1</strain>
    </source>
</reference>
<comment type="caution">
    <text evidence="1">The sequence shown here is derived from an EMBL/GenBank/DDBJ whole genome shotgun (WGS) entry which is preliminary data.</text>
</comment>
<dbReference type="RefSeq" id="WP_202009542.1">
    <property type="nucleotide sequence ID" value="NZ_JAERRB010000003.1"/>
</dbReference>
<organism evidence="1 2">
    <name type="scientific">Chryseolinea lacunae</name>
    <dbReference type="NCBI Taxonomy" id="2801331"/>
    <lineage>
        <taxon>Bacteria</taxon>
        <taxon>Pseudomonadati</taxon>
        <taxon>Bacteroidota</taxon>
        <taxon>Cytophagia</taxon>
        <taxon>Cytophagales</taxon>
        <taxon>Fulvivirgaceae</taxon>
        <taxon>Chryseolinea</taxon>
    </lineage>
</organism>
<proteinExistence type="predicted"/>
<protein>
    <submittedName>
        <fullName evidence="1">Uncharacterized protein</fullName>
    </submittedName>
</protein>
<name>A0ABS1KRF3_9BACT</name>